<dbReference type="EMBL" id="CAMXCT020000730">
    <property type="protein sequence ID" value="CAL1135983.1"/>
    <property type="molecule type" value="Genomic_DNA"/>
</dbReference>
<dbReference type="GO" id="GO:0008168">
    <property type="term" value="F:methyltransferase activity"/>
    <property type="evidence" value="ECO:0007669"/>
    <property type="project" value="UniProtKB-KW"/>
</dbReference>
<keyword evidence="2" id="KW-0808">Transferase</keyword>
<feature type="compositionally biased region" description="Basic and acidic residues" evidence="4">
    <location>
        <begin position="821"/>
        <end position="860"/>
    </location>
</feature>
<evidence type="ECO:0000313" key="6">
    <source>
        <dbReference type="EMBL" id="CAL1135983.1"/>
    </source>
</evidence>
<accession>A0A9P1FNI2</accession>
<evidence type="ECO:0000313" key="7">
    <source>
        <dbReference type="EMBL" id="CAL4769920.1"/>
    </source>
</evidence>
<dbReference type="InterPro" id="IPR029063">
    <property type="entry name" value="SAM-dependent_MTases_sf"/>
</dbReference>
<evidence type="ECO:0000313" key="5">
    <source>
        <dbReference type="EMBL" id="CAI3982608.1"/>
    </source>
</evidence>
<feature type="compositionally biased region" description="Basic and acidic residues" evidence="4">
    <location>
        <begin position="690"/>
        <end position="717"/>
    </location>
</feature>
<dbReference type="Proteomes" id="UP001152797">
    <property type="component" value="Unassembled WGS sequence"/>
</dbReference>
<comment type="caution">
    <text evidence="5">The sequence shown here is derived from an EMBL/GenBank/DDBJ whole genome shotgun (WGS) entry which is preliminary data.</text>
</comment>
<protein>
    <submittedName>
        <fullName evidence="7">FACT complex subunit SSRP1</fullName>
    </submittedName>
</protein>
<feature type="coiled-coil region" evidence="3">
    <location>
        <begin position="528"/>
        <end position="555"/>
    </location>
</feature>
<feature type="compositionally biased region" description="Low complexity" evidence="4">
    <location>
        <begin position="912"/>
        <end position="921"/>
    </location>
</feature>
<dbReference type="GO" id="GO:0032259">
    <property type="term" value="P:methylation"/>
    <property type="evidence" value="ECO:0007669"/>
    <property type="project" value="UniProtKB-KW"/>
</dbReference>
<proteinExistence type="predicted"/>
<sequence length="1516" mass="166463">MLVQFHWHGVGSNAQVRLLQGMLAPEELATYIDLEFEQRLNNFLRSFPIQDVAKAESDFRKQVACFCEAVLEEQKHPDSELSEISAGVAGMTLDLLSLGNVVALQRGAAALDQFNKEASSSSVVAFFTKHKVGQLLTQASAEVMVEGAARVSVEKALQEASAALAGTHMAKASTKCGNDLDQMSREFWAWLSKALRSELSNTVSGVLEQAAALLGCEQASVEEFSIKDMENVLKCSEVVNHSIWDGLSAELAKEKKILKLFEFYNKLAEHATDLIKFALSVSPRTQSLFQGAALPPKPPPEALRRFKDLPDQLQEFCDETETSNARGWQELLQAVDAEMEDQESAGFKALSVLIDDFLAGRPEASKAKLEEVKRMIPQKCPARETLDAAFQVLALWLTDFDGTEPVVKRLDALLSFSDKLQKAPDSLQASLATCSLTQHQPWEGWLKKEYSRLVHAVVAQSTSRSKALGQKLNEIMRGFSILPDSSKEGAFRAAVAEQMNSLSSSSTLLKKRHEELTSFLEVLRQDDGEDLAETVQQLESRIAEAKALAQSIVTTLCFFAALTLFRSSNIGGKSEQSKKGATDLNCLLSTFFAELERTNPCKWLDVISMEKILLQMGELVKNVFNQMKSNPAAVDVAARWAEASEKRSKMPLLTDVLQFKEDKSSEECPPPKTVPNKRGSEAQSSAGPAAEKRAKDPRSHTPSPAEKEAKVPEKELSAENEGVQAERPQTGESAVSQNAPGAGTKKRKPDDFPQATLKEMPAATWTSRPKHTAPSKEAPPQPASKKGSEAPTAAAEAALLETALPEQAAGRVNPSKNGKFTAEEEKSWNEFKARMGDKKDNKEQKDKKLDKKEKKSKQDEQGNNATTSNAAAKRKGRALEDDDSNKGGRRKKSKIEEGPQAALGKKEEPKPKSAAAKVKAAAAKKDSKKSDSLQRAVFLFQNEMSSSVSSKRCPVMARPCDGRILRARPSLDGDAVKECETESAARKVAGQELLTGSWLYNMSRENLRLCQKMAPKRPAWGAATLTWGSMCSGSEGPAWVVAALNQLFEEEGSSFKLDHVFSCEFSPEKRKWIHASSVLAEPACAKLAAIVESRRVPDLDLESLCKAPDAPCVFFDILEMGAAQADCWEHGPSKCSVPGVDLLIVGTSCKDMSRQNATSARQELVLQAEKSKGGSAQTFQGLMRYVERHRPLMILFENVDAMDDVKSGGQSNMDVFLSQMAAHGYEGQPVLTDSCEFGLPARRRRLYVFLVRVEANPLLSFQDRSVDSIFSTFGGLLSGCVRQGPCASEVLLADDDPAVLADLAHRVQRREELSQHEKPSSTEWAVHHMKMADALPLLQVQSPGSLMRDLSQSINRANAFTWRAEGGKHIAPTMLPKMNLWLEPVPPRNTARLMLGREALLFQGFPALLFLERLDTFQAEAKAAGLVAQAAQQSNTKPLVKRAKHPHQVNERNDFRKQDLLLTWRPTETLMQDLAGNAMSLPVVMTMLQYAFVAVNWQSAGEVRRAADAPVTTQQD</sequence>
<reference evidence="6" key="2">
    <citation type="submission" date="2024-04" db="EMBL/GenBank/DDBJ databases">
        <authorList>
            <person name="Chen Y."/>
            <person name="Shah S."/>
            <person name="Dougan E. K."/>
            <person name="Thang M."/>
            <person name="Chan C."/>
        </authorList>
    </citation>
    <scope>NUCLEOTIDE SEQUENCE [LARGE SCALE GENOMIC DNA]</scope>
</reference>
<dbReference type="OrthoDB" id="423221at2759"/>
<dbReference type="InterPro" id="IPR001525">
    <property type="entry name" value="C5_MeTfrase"/>
</dbReference>
<dbReference type="Pfam" id="PF00145">
    <property type="entry name" value="DNA_methylase"/>
    <property type="match status" value="1"/>
</dbReference>
<evidence type="ECO:0000313" key="8">
    <source>
        <dbReference type="Proteomes" id="UP001152797"/>
    </source>
</evidence>
<reference evidence="5" key="1">
    <citation type="submission" date="2022-10" db="EMBL/GenBank/DDBJ databases">
        <authorList>
            <person name="Chen Y."/>
            <person name="Dougan E. K."/>
            <person name="Chan C."/>
            <person name="Rhodes N."/>
            <person name="Thang M."/>
        </authorList>
    </citation>
    <scope>NUCLEOTIDE SEQUENCE</scope>
</reference>
<organism evidence="5">
    <name type="scientific">Cladocopium goreaui</name>
    <dbReference type="NCBI Taxonomy" id="2562237"/>
    <lineage>
        <taxon>Eukaryota</taxon>
        <taxon>Sar</taxon>
        <taxon>Alveolata</taxon>
        <taxon>Dinophyceae</taxon>
        <taxon>Suessiales</taxon>
        <taxon>Symbiodiniaceae</taxon>
        <taxon>Cladocopium</taxon>
    </lineage>
</organism>
<keyword evidence="3" id="KW-0175">Coiled coil</keyword>
<feature type="compositionally biased region" description="Low complexity" evidence="4">
    <location>
        <begin position="789"/>
        <end position="809"/>
    </location>
</feature>
<dbReference type="EMBL" id="CAMXCT010000730">
    <property type="protein sequence ID" value="CAI3982608.1"/>
    <property type="molecule type" value="Genomic_DNA"/>
</dbReference>
<feature type="region of interest" description="Disordered" evidence="4">
    <location>
        <begin position="660"/>
        <end position="931"/>
    </location>
</feature>
<keyword evidence="1" id="KW-0489">Methyltransferase</keyword>
<evidence type="ECO:0000256" key="4">
    <source>
        <dbReference type="SAM" id="MobiDB-lite"/>
    </source>
</evidence>
<keyword evidence="8" id="KW-1185">Reference proteome</keyword>
<gene>
    <name evidence="5" type="ORF">C1SCF055_LOCUS10286</name>
</gene>
<dbReference type="Gene3D" id="3.40.50.150">
    <property type="entry name" value="Vaccinia Virus protein VP39"/>
    <property type="match status" value="1"/>
</dbReference>
<dbReference type="SUPFAM" id="SSF53335">
    <property type="entry name" value="S-adenosyl-L-methionine-dependent methyltransferases"/>
    <property type="match status" value="1"/>
</dbReference>
<evidence type="ECO:0000256" key="3">
    <source>
        <dbReference type="SAM" id="Coils"/>
    </source>
</evidence>
<name>A0A9P1FNI2_9DINO</name>
<feature type="compositionally biased region" description="Polar residues" evidence="4">
    <location>
        <begin position="730"/>
        <end position="739"/>
    </location>
</feature>
<evidence type="ECO:0000256" key="1">
    <source>
        <dbReference type="ARBA" id="ARBA00022603"/>
    </source>
</evidence>
<dbReference type="EMBL" id="CAMXCT030000730">
    <property type="protein sequence ID" value="CAL4769920.1"/>
    <property type="molecule type" value="Genomic_DNA"/>
</dbReference>
<evidence type="ECO:0000256" key="2">
    <source>
        <dbReference type="ARBA" id="ARBA00022679"/>
    </source>
</evidence>